<evidence type="ECO:0000313" key="13">
    <source>
        <dbReference type="EMBL" id="ABF43110.1"/>
    </source>
</evidence>
<dbReference type="InterPro" id="IPR013708">
    <property type="entry name" value="Shikimate_DH-bd_N"/>
</dbReference>
<feature type="binding site" evidence="8">
    <location>
        <position position="304"/>
    </location>
    <ligand>
        <name>shikimate</name>
        <dbReference type="ChEBI" id="CHEBI:36208"/>
    </ligand>
</feature>
<dbReference type="eggNOG" id="COG0710">
    <property type="taxonomic scope" value="Bacteria"/>
</dbReference>
<dbReference type="eggNOG" id="COG0169">
    <property type="taxonomic scope" value="Bacteria"/>
</dbReference>
<feature type="binding site" evidence="8">
    <location>
        <position position="474"/>
    </location>
    <ligand>
        <name>NADP(+)</name>
        <dbReference type="ChEBI" id="CHEBI:58349"/>
    </ligand>
</feature>
<evidence type="ECO:0000256" key="4">
    <source>
        <dbReference type="ARBA" id="ARBA00023002"/>
    </source>
</evidence>
<dbReference type="GO" id="GO:0008652">
    <property type="term" value="P:amino acid biosynthetic process"/>
    <property type="evidence" value="ECO:0007669"/>
    <property type="project" value="UniProtKB-KW"/>
</dbReference>
<feature type="compositionally biased region" description="Basic residues" evidence="9">
    <location>
        <begin position="604"/>
        <end position="613"/>
    </location>
</feature>
<feature type="binding site" evidence="8">
    <location>
        <position position="329"/>
    </location>
    <ligand>
        <name>shikimate</name>
        <dbReference type="ChEBI" id="CHEBI:36208"/>
    </ligand>
</feature>
<keyword evidence="5 7" id="KW-0057">Aromatic amino acid biosynthesis</keyword>
<dbReference type="Gene3D" id="3.40.50.10860">
    <property type="entry name" value="Leucine Dehydrogenase, chain A, domain 1"/>
    <property type="match status" value="1"/>
</dbReference>
<keyword evidence="2 7" id="KW-0028">Amino-acid biosynthesis</keyword>
<evidence type="ECO:0000259" key="11">
    <source>
        <dbReference type="Pfam" id="PF08501"/>
    </source>
</evidence>
<evidence type="ECO:0000256" key="2">
    <source>
        <dbReference type="ARBA" id="ARBA00022605"/>
    </source>
</evidence>
<comment type="caution">
    <text evidence="7">Lacks conserved residue(s) required for the propagation of feature annotation.</text>
</comment>
<feature type="binding site" evidence="8">
    <location>
        <begin position="391"/>
        <end position="396"/>
    </location>
    <ligand>
        <name>NADP(+)</name>
        <dbReference type="ChEBI" id="CHEBI:58349"/>
    </ligand>
</feature>
<comment type="subunit">
    <text evidence="7">Homodimer.</text>
</comment>
<keyword evidence="7 13" id="KW-0456">Lyase</keyword>
<dbReference type="Pfam" id="PF18317">
    <property type="entry name" value="SDH_C"/>
    <property type="match status" value="1"/>
</dbReference>
<comment type="function">
    <text evidence="7">Involved in the third step of the chorismate pathway, which leads to the biosynthesis of aromatic amino acids. Catalyzes the cis-dehydration of 3-dehydroquinate (DHQ) and introduces the first double bond of the aromatic ring to yield 3-dehydroshikimate.</text>
</comment>
<feature type="binding site" evidence="7">
    <location>
        <position position="202"/>
    </location>
    <ligand>
        <name>3-dehydroquinate</name>
        <dbReference type="ChEBI" id="CHEBI:32364"/>
    </ligand>
</feature>
<feature type="binding site" evidence="7">
    <location>
        <position position="223"/>
    </location>
    <ligand>
        <name>3-dehydroquinate</name>
        <dbReference type="ChEBI" id="CHEBI:32364"/>
    </ligand>
</feature>
<dbReference type="InterPro" id="IPR011342">
    <property type="entry name" value="Shikimate_DH"/>
</dbReference>
<dbReference type="GO" id="GO:0003855">
    <property type="term" value="F:3-dehydroquinate dehydratase activity"/>
    <property type="evidence" value="ECO:0007669"/>
    <property type="project" value="UniProtKB-UniRule"/>
</dbReference>
<evidence type="ECO:0000259" key="10">
    <source>
        <dbReference type="Pfam" id="PF01488"/>
    </source>
</evidence>
<feature type="active site" description="Proton acceptor" evidence="8">
    <location>
        <position position="308"/>
    </location>
</feature>
<evidence type="ECO:0000256" key="6">
    <source>
        <dbReference type="ARBA" id="ARBA00049442"/>
    </source>
</evidence>
<dbReference type="GO" id="GO:0050661">
    <property type="term" value="F:NADP binding"/>
    <property type="evidence" value="ECO:0007669"/>
    <property type="project" value="InterPro"/>
</dbReference>
<dbReference type="GO" id="GO:0009423">
    <property type="term" value="P:chorismate biosynthetic process"/>
    <property type="evidence" value="ECO:0007669"/>
    <property type="project" value="UniProtKB-UniRule"/>
</dbReference>
<dbReference type="SUPFAM" id="SSF51569">
    <property type="entry name" value="Aldolase"/>
    <property type="match status" value="1"/>
</dbReference>
<dbReference type="EC" id="1.1.1.25" evidence="8"/>
<sequence length="613" mass="65506">MATSGYNAPRILRSRIPRVCVAVIGATPEEMIAKAEGIIRENPFLEFRLDYLTNPAAALPKVKRLLETRPDAVIIGTCRRAVNGGKFKGSASAQLEILAKAAAAGCQLLDVELETAESVKASELQKLREAASIILSFHDFKATKKLDDILARMVKIHVEYYKVVSTATSLYDNVQMMKFLEKHGHDYWLIGLCMGEQGIISRVLSVRAGSVFTFAAASAGEETAPGQVTYRDLRSTFRIDHVDAATHVYGVAGDPVAHSLSPAMMNLAFRRENVNGVYLALHTKKTDDLMACIRDIPLRGLSITMPHKEEMVKHLANTDDLVRKIGAVNTIVRAQDGKLYGFNTDVAGIVGPLSDRITVTGAKILVVGAGGAARAAVFGLAARGAHISIVNRTVPKAQKLAKEAGAKVVKRADLKKLDFDVIINATSVGMMNPKVSPLEADELRARIVFDMVYNPVNTRLIQLAKAKGLATIPGYEMFVQQGARQFEIWSGKPAPVEEMRGIVMKALGESPVLEAPTPVPPPLPAEAPKPAVAAKPVAGKTAPVTKSVLAAKPAAAKSALVAKPAPVTKHVPVAANHNGTGKKAAPVAKKPEPKPVAKKAAPPAKKKVVAKKK</sequence>
<feature type="binding site" evidence="8">
    <location>
        <position position="345"/>
    </location>
    <ligand>
        <name>shikimate</name>
        <dbReference type="ChEBI" id="CHEBI:36208"/>
    </ligand>
</feature>
<dbReference type="SUPFAM" id="SSF53223">
    <property type="entry name" value="Aminoacid dehydrogenase-like, N-terminal domain"/>
    <property type="match status" value="1"/>
</dbReference>
<keyword evidence="14" id="KW-1185">Reference proteome</keyword>
<dbReference type="CDD" id="cd00502">
    <property type="entry name" value="DHQase_I"/>
    <property type="match status" value="1"/>
</dbReference>
<evidence type="ECO:0000256" key="9">
    <source>
        <dbReference type="SAM" id="MobiDB-lite"/>
    </source>
</evidence>
<dbReference type="Gene3D" id="3.40.50.720">
    <property type="entry name" value="NAD(P)-binding Rossmann-like Domain"/>
    <property type="match status" value="1"/>
</dbReference>
<dbReference type="SUPFAM" id="SSF51735">
    <property type="entry name" value="NAD(P)-binding Rossmann-fold domains"/>
    <property type="match status" value="1"/>
</dbReference>
<keyword evidence="3 8" id="KW-0521">NADP</keyword>
<dbReference type="GO" id="GO:0019632">
    <property type="term" value="P:shikimate metabolic process"/>
    <property type="evidence" value="ECO:0007669"/>
    <property type="project" value="InterPro"/>
</dbReference>
<dbReference type="Proteomes" id="UP000002432">
    <property type="component" value="Chromosome"/>
</dbReference>
<feature type="binding site" evidence="8">
    <location>
        <begin position="259"/>
        <end position="261"/>
    </location>
    <ligand>
        <name>shikimate</name>
        <dbReference type="ChEBI" id="CHEBI:36208"/>
    </ligand>
</feature>
<evidence type="ECO:0000313" key="14">
    <source>
        <dbReference type="Proteomes" id="UP000002432"/>
    </source>
</evidence>
<proteinExistence type="inferred from homology"/>
<feature type="binding site" evidence="7">
    <location>
        <begin position="46"/>
        <end position="48"/>
    </location>
    <ligand>
        <name>3-dehydroquinate</name>
        <dbReference type="ChEBI" id="CHEBI:32364"/>
    </ligand>
</feature>
<feature type="domain" description="SDH C-terminal" evidence="12">
    <location>
        <begin position="474"/>
        <end position="502"/>
    </location>
</feature>
<dbReference type="EnsemblBacteria" id="ABF43110">
    <property type="protein sequence ID" value="ABF43110"/>
    <property type="gene ID" value="Acid345_4110"/>
</dbReference>
<evidence type="ECO:0000256" key="7">
    <source>
        <dbReference type="HAMAP-Rule" id="MF_00214"/>
    </source>
</evidence>
<dbReference type="Pfam" id="PF08501">
    <property type="entry name" value="Shikimate_dh_N"/>
    <property type="match status" value="1"/>
</dbReference>
<comment type="function">
    <text evidence="8">Involved in the biosynthesis of the chorismate, which leads to the biosynthesis of aromatic amino acids. Catalyzes the reversible NADPH linked reduction of 3-dehydroshikimate (DHSA) to yield shikimate (SA).</text>
</comment>
<name>Q1IJ40_KORVE</name>
<keyword evidence="7" id="KW-0704">Schiff base</keyword>
<dbReference type="PANTHER" id="PTHR21089">
    <property type="entry name" value="SHIKIMATE DEHYDROGENASE"/>
    <property type="match status" value="1"/>
</dbReference>
<protein>
    <recommendedName>
        <fullName evidence="7 8">Multifunctional fusion protein</fullName>
    </recommendedName>
    <domain>
        <recommendedName>
            <fullName evidence="7">3-dehydroquinate dehydratase</fullName>
            <shortName evidence="7">3-dehydroquinase</shortName>
            <ecNumber evidence="7">4.2.1.10</ecNumber>
        </recommendedName>
        <alternativeName>
            <fullName evidence="7">Type I DHQase</fullName>
        </alternativeName>
        <alternativeName>
            <fullName evidence="7">Type I dehydroquinase</fullName>
            <shortName evidence="7">DHQ1</shortName>
        </alternativeName>
    </domain>
    <domain>
        <recommendedName>
            <fullName evidence="8">Shikimate dehydrogenase (NADP(+))</fullName>
            <shortName evidence="8">SDH</shortName>
            <ecNumber evidence="8">1.1.1.25</ecNumber>
        </recommendedName>
    </domain>
</protein>
<dbReference type="KEGG" id="aba:Acid345_4110"/>
<feature type="binding site" evidence="7">
    <location>
        <position position="227"/>
    </location>
    <ligand>
        <name>3-dehydroquinate</name>
        <dbReference type="ChEBI" id="CHEBI:32364"/>
    </ligand>
</feature>
<keyword evidence="4 8" id="KW-0560">Oxidoreductase</keyword>
<dbReference type="InterPro" id="IPR022893">
    <property type="entry name" value="Shikimate_DH_fam"/>
</dbReference>
<feature type="region of interest" description="Disordered" evidence="9">
    <location>
        <begin position="572"/>
        <end position="613"/>
    </location>
</feature>
<gene>
    <name evidence="8" type="primary">aroE</name>
    <name evidence="7" type="synonym">aroD</name>
    <name evidence="13" type="ordered locus">Acid345_4110</name>
</gene>
<comment type="similarity">
    <text evidence="8">Belongs to the shikimate dehydrogenase family.</text>
</comment>
<dbReference type="Pfam" id="PF01487">
    <property type="entry name" value="DHquinase_I"/>
    <property type="match status" value="1"/>
</dbReference>
<feature type="binding site" evidence="8">
    <location>
        <position position="320"/>
    </location>
    <ligand>
        <name>NADP(+)</name>
        <dbReference type="ChEBI" id="CHEBI:58349"/>
    </ligand>
</feature>
<dbReference type="Pfam" id="PF01488">
    <property type="entry name" value="Shikimate_DH"/>
    <property type="match status" value="1"/>
</dbReference>
<dbReference type="GO" id="GO:0009073">
    <property type="term" value="P:aromatic amino acid family biosynthetic process"/>
    <property type="evidence" value="ECO:0007669"/>
    <property type="project" value="UniProtKB-KW"/>
</dbReference>
<dbReference type="EMBL" id="CP000360">
    <property type="protein sequence ID" value="ABF43110.1"/>
    <property type="molecule type" value="Genomic_DNA"/>
</dbReference>
<dbReference type="STRING" id="204669.Acid345_4110"/>
<dbReference type="CDD" id="cd01065">
    <property type="entry name" value="NAD_bind_Shikimate_DH"/>
    <property type="match status" value="1"/>
</dbReference>
<dbReference type="InterPro" id="IPR046346">
    <property type="entry name" value="Aminoacid_DH-like_N_sf"/>
</dbReference>
<feature type="binding site" evidence="8">
    <location>
        <position position="481"/>
    </location>
    <ligand>
        <name>shikimate</name>
        <dbReference type="ChEBI" id="CHEBI:36208"/>
    </ligand>
</feature>
<evidence type="ECO:0000256" key="5">
    <source>
        <dbReference type="ARBA" id="ARBA00023141"/>
    </source>
</evidence>
<dbReference type="HAMAP" id="MF_00214">
    <property type="entry name" value="AroD"/>
    <property type="match status" value="1"/>
</dbReference>
<dbReference type="HOGENOM" id="CLU_019120_1_0_0"/>
<dbReference type="InterPro" id="IPR036291">
    <property type="entry name" value="NAD(P)-bd_dom_sf"/>
</dbReference>
<feature type="binding site" evidence="8">
    <location>
        <begin position="368"/>
        <end position="372"/>
    </location>
    <ligand>
        <name>NADP(+)</name>
        <dbReference type="ChEBI" id="CHEBI:58349"/>
    </ligand>
</feature>
<feature type="domain" description="Quinate/shikimate 5-dehydrogenase/glutamyl-tRNA reductase" evidence="10">
    <location>
        <begin position="359"/>
        <end position="428"/>
    </location>
</feature>
<evidence type="ECO:0000259" key="12">
    <source>
        <dbReference type="Pfam" id="PF18317"/>
    </source>
</evidence>
<comment type="pathway">
    <text evidence="7">Metabolic intermediate biosynthesis; chorismate biosynthesis; chorismate from D-erythrose 4-phosphate and phosphoenolpyruvate: step 3/7.</text>
</comment>
<feature type="active site" description="Schiff-base intermediate with substrate" evidence="7">
    <location>
        <position position="162"/>
    </location>
</feature>
<evidence type="ECO:0000256" key="3">
    <source>
        <dbReference type="ARBA" id="ARBA00022857"/>
    </source>
</evidence>
<dbReference type="NCBIfam" id="TIGR00507">
    <property type="entry name" value="aroE"/>
    <property type="match status" value="1"/>
</dbReference>
<dbReference type="InterPro" id="IPR001381">
    <property type="entry name" value="DHquinase_I"/>
</dbReference>
<dbReference type="OrthoDB" id="9792692at2"/>
<dbReference type="InterPro" id="IPR006151">
    <property type="entry name" value="Shikm_DH/Glu-tRNA_Rdtase"/>
</dbReference>
<reference evidence="13 14" key="1">
    <citation type="journal article" date="2009" name="Appl. Environ. Microbiol.">
        <title>Three genomes from the phylum Acidobacteria provide insight into the lifestyles of these microorganisms in soils.</title>
        <authorList>
            <person name="Ward N.L."/>
            <person name="Challacombe J.F."/>
            <person name="Janssen P.H."/>
            <person name="Henrissat B."/>
            <person name="Coutinho P.M."/>
            <person name="Wu M."/>
            <person name="Xie G."/>
            <person name="Haft D.H."/>
            <person name="Sait M."/>
            <person name="Badger J."/>
            <person name="Barabote R.D."/>
            <person name="Bradley B."/>
            <person name="Brettin T.S."/>
            <person name="Brinkac L.M."/>
            <person name="Bruce D."/>
            <person name="Creasy T."/>
            <person name="Daugherty S.C."/>
            <person name="Davidsen T.M."/>
            <person name="DeBoy R.T."/>
            <person name="Detter J.C."/>
            <person name="Dodson R.J."/>
            <person name="Durkin A.S."/>
            <person name="Ganapathy A."/>
            <person name="Gwinn-Giglio M."/>
            <person name="Han C.S."/>
            <person name="Khouri H."/>
            <person name="Kiss H."/>
            <person name="Kothari S.P."/>
            <person name="Madupu R."/>
            <person name="Nelson K.E."/>
            <person name="Nelson W.C."/>
            <person name="Paulsen I."/>
            <person name="Penn K."/>
            <person name="Ren Q."/>
            <person name="Rosovitz M.J."/>
            <person name="Selengut J.D."/>
            <person name="Shrivastava S."/>
            <person name="Sullivan S.A."/>
            <person name="Tapia R."/>
            <person name="Thompson L.S."/>
            <person name="Watkins K.L."/>
            <person name="Yang Q."/>
            <person name="Yu C."/>
            <person name="Zafar N."/>
            <person name="Zhou L."/>
            <person name="Kuske C.R."/>
        </authorList>
    </citation>
    <scope>NUCLEOTIDE SEQUENCE [LARGE SCALE GENOMIC DNA]</scope>
    <source>
        <strain evidence="13 14">Ellin345</strain>
    </source>
</reference>
<dbReference type="UniPathway" id="UPA00053">
    <property type="reaction ID" value="UER00086"/>
</dbReference>
<organism evidence="13 14">
    <name type="scientific">Koribacter versatilis (strain Ellin345)</name>
    <dbReference type="NCBI Taxonomy" id="204669"/>
    <lineage>
        <taxon>Bacteria</taxon>
        <taxon>Pseudomonadati</taxon>
        <taxon>Acidobacteriota</taxon>
        <taxon>Terriglobia</taxon>
        <taxon>Terriglobales</taxon>
        <taxon>Candidatus Korobacteraceae</taxon>
        <taxon>Candidatus Korobacter</taxon>
    </lineage>
</organism>
<dbReference type="AlphaFoldDB" id="Q1IJ40"/>
<dbReference type="InterPro" id="IPR013785">
    <property type="entry name" value="Aldolase_TIM"/>
</dbReference>
<dbReference type="EC" id="4.2.1.10" evidence="7"/>
<feature type="binding site" evidence="8">
    <location>
        <position position="453"/>
    </location>
    <ligand>
        <name>shikimate</name>
        <dbReference type="ChEBI" id="CHEBI:36208"/>
    </ligand>
</feature>
<feature type="binding site" evidence="7">
    <location>
        <position position="79"/>
    </location>
    <ligand>
        <name>3-dehydroquinate</name>
        <dbReference type="ChEBI" id="CHEBI:32364"/>
    </ligand>
</feature>
<dbReference type="HAMAP" id="MF_00222">
    <property type="entry name" value="Shikimate_DH_AroE"/>
    <property type="match status" value="1"/>
</dbReference>
<dbReference type="GO" id="GO:0004764">
    <property type="term" value="F:shikimate 3-dehydrogenase (NADP+) activity"/>
    <property type="evidence" value="ECO:0007669"/>
    <property type="project" value="UniProtKB-UniRule"/>
</dbReference>
<feature type="active site" description="Proton donor/acceptor" evidence="7">
    <location>
        <position position="138"/>
    </location>
</feature>
<evidence type="ECO:0000256" key="1">
    <source>
        <dbReference type="ARBA" id="ARBA00004871"/>
    </source>
</evidence>
<feature type="domain" description="Shikimate dehydrogenase substrate binding N-terminal" evidence="11">
    <location>
        <begin position="251"/>
        <end position="331"/>
    </location>
</feature>
<dbReference type="Gene3D" id="3.20.20.70">
    <property type="entry name" value="Aldolase class I"/>
    <property type="match status" value="1"/>
</dbReference>
<dbReference type="InterPro" id="IPR041121">
    <property type="entry name" value="SDH_C"/>
</dbReference>
<comment type="pathway">
    <text evidence="1 8">Metabolic intermediate biosynthesis; chorismate biosynthesis; chorismate from D-erythrose 4-phosphate and phosphoenolpyruvate: step 4/7.</text>
</comment>
<comment type="catalytic activity">
    <reaction evidence="7">
        <text>3-dehydroquinate = 3-dehydroshikimate + H2O</text>
        <dbReference type="Rhea" id="RHEA:21096"/>
        <dbReference type="ChEBI" id="CHEBI:15377"/>
        <dbReference type="ChEBI" id="CHEBI:16630"/>
        <dbReference type="ChEBI" id="CHEBI:32364"/>
        <dbReference type="EC" id="4.2.1.10"/>
    </reaction>
</comment>
<dbReference type="RefSeq" id="WP_011524909.1">
    <property type="nucleotide sequence ID" value="NC_008009.1"/>
</dbReference>
<comment type="catalytic activity">
    <reaction evidence="6 8">
        <text>shikimate + NADP(+) = 3-dehydroshikimate + NADPH + H(+)</text>
        <dbReference type="Rhea" id="RHEA:17737"/>
        <dbReference type="ChEBI" id="CHEBI:15378"/>
        <dbReference type="ChEBI" id="CHEBI:16630"/>
        <dbReference type="ChEBI" id="CHEBI:36208"/>
        <dbReference type="ChEBI" id="CHEBI:57783"/>
        <dbReference type="ChEBI" id="CHEBI:58349"/>
        <dbReference type="EC" id="1.1.1.25"/>
    </reaction>
</comment>
<feature type="binding site" evidence="8">
    <location>
        <position position="451"/>
    </location>
    <ligand>
        <name>NADP(+)</name>
        <dbReference type="ChEBI" id="CHEBI:58349"/>
    </ligand>
</feature>
<evidence type="ECO:0000256" key="8">
    <source>
        <dbReference type="HAMAP-Rule" id="MF_00222"/>
    </source>
</evidence>
<comment type="similarity">
    <text evidence="7">Belongs to the type-I 3-dehydroquinase family.</text>
</comment>
<dbReference type="PANTHER" id="PTHR21089:SF1">
    <property type="entry name" value="BIFUNCTIONAL 3-DEHYDROQUINATE DEHYDRATASE_SHIKIMATE DEHYDROGENASE, CHLOROPLASTIC"/>
    <property type="match status" value="1"/>
</dbReference>
<accession>Q1IJ40</accession>